<dbReference type="EMBL" id="WHUG01000011">
    <property type="protein sequence ID" value="MQA41112.1"/>
    <property type="molecule type" value="Genomic_DNA"/>
</dbReference>
<dbReference type="Pfam" id="PF09916">
    <property type="entry name" value="DUF2145"/>
    <property type="match status" value="1"/>
</dbReference>
<dbReference type="InterPro" id="IPR014547">
    <property type="entry name" value="UCP028477"/>
</dbReference>
<evidence type="ECO:0000313" key="2">
    <source>
        <dbReference type="EMBL" id="MQA41112.1"/>
    </source>
</evidence>
<dbReference type="Proteomes" id="UP000440498">
    <property type="component" value="Unassembled WGS sequence"/>
</dbReference>
<keyword evidence="3" id="KW-1185">Reference proteome</keyword>
<dbReference type="RefSeq" id="WP_152840398.1">
    <property type="nucleotide sequence ID" value="NZ_WHUG01000011.1"/>
</dbReference>
<dbReference type="PIRSF" id="PIRSF028477">
    <property type="entry name" value="UCP028477"/>
    <property type="match status" value="1"/>
</dbReference>
<gene>
    <name evidence="2" type="ORF">GEV02_23500</name>
</gene>
<evidence type="ECO:0000313" key="3">
    <source>
        <dbReference type="Proteomes" id="UP000440498"/>
    </source>
</evidence>
<feature type="signal peptide" evidence="1">
    <location>
        <begin position="1"/>
        <end position="25"/>
    </location>
</feature>
<protein>
    <submittedName>
        <fullName evidence="2">DUF2145 domain-containing protein</fullName>
    </submittedName>
</protein>
<evidence type="ECO:0000256" key="1">
    <source>
        <dbReference type="SAM" id="SignalP"/>
    </source>
</evidence>
<organism evidence="2 3">
    <name type="scientific">Rugamonas aquatica</name>
    <dbReference type="NCBI Taxonomy" id="2743357"/>
    <lineage>
        <taxon>Bacteria</taxon>
        <taxon>Pseudomonadati</taxon>
        <taxon>Pseudomonadota</taxon>
        <taxon>Betaproteobacteria</taxon>
        <taxon>Burkholderiales</taxon>
        <taxon>Oxalobacteraceae</taxon>
        <taxon>Telluria group</taxon>
        <taxon>Rugamonas</taxon>
    </lineage>
</organism>
<sequence length="310" mass="33801">MTPHRALALAALTCAALASSGAALAGSVAGSSGASRFCDRGQPLTAAEQDRLLRFAAVLREELADVDDGVALVSRSGLDLSRFDIRYSHAALAWRSEAGAWSARQLYYACDESRPRIFDQGLAGFALGTDDPALGYVSVVRLPAEAIAALRPALLDGPRVQHLLASQYSASAYAFSVRYQNCNQWVMEMLAAGWGDLPDGDDLRARAQAWLRDAHYTPQPVHVGSRWLMLASHFVPLLHLDDHPDEDRSAMQLRISLPSTVEAFVHQRYPASTRVEMCHDDERIVIHRGWTPIAAGCKPGEGDRVVSLRD</sequence>
<proteinExistence type="predicted"/>
<feature type="chain" id="PRO_5025603661" evidence="1">
    <location>
        <begin position="26"/>
        <end position="310"/>
    </location>
</feature>
<accession>A0A6A7N8C2</accession>
<name>A0A6A7N8C2_9BURK</name>
<comment type="caution">
    <text evidence="2">The sequence shown here is derived from an EMBL/GenBank/DDBJ whole genome shotgun (WGS) entry which is preliminary data.</text>
</comment>
<dbReference type="AlphaFoldDB" id="A0A6A7N8C2"/>
<reference evidence="2 3" key="1">
    <citation type="submission" date="2019-10" db="EMBL/GenBank/DDBJ databases">
        <title>Two novel species isolated from a subtropical stream in China.</title>
        <authorList>
            <person name="Lu H."/>
        </authorList>
    </citation>
    <scope>NUCLEOTIDE SEQUENCE [LARGE SCALE GENOMIC DNA]</scope>
    <source>
        <strain evidence="2 3">FT29W</strain>
    </source>
</reference>
<keyword evidence="1" id="KW-0732">Signal</keyword>